<dbReference type="SMART" id="SM00708">
    <property type="entry name" value="PhBP"/>
    <property type="match status" value="1"/>
</dbReference>
<sequence length="144" mass="15956">MSRFPLLLLAACVLGLGYVQAESDEDKEIHEAMVPIIAECSKEHGANPEDVIASKKNKDFEAVDGCLIECVFKKMGFMDNDGAFVPEKFAENAKKFFKKDGDSDKIEEIGKNCVSVNEHNAEDKCAKSKLLLTCLMEQKDALHL</sequence>
<organism evidence="3">
    <name type="scientific">Lobesia botrana</name>
    <dbReference type="NCBI Taxonomy" id="209534"/>
    <lineage>
        <taxon>Eukaryota</taxon>
        <taxon>Metazoa</taxon>
        <taxon>Ecdysozoa</taxon>
        <taxon>Arthropoda</taxon>
        <taxon>Hexapoda</taxon>
        <taxon>Insecta</taxon>
        <taxon>Pterygota</taxon>
        <taxon>Neoptera</taxon>
        <taxon>Endopterygota</taxon>
        <taxon>Lepidoptera</taxon>
        <taxon>Glossata</taxon>
        <taxon>Ditrysia</taxon>
        <taxon>Tortricoidea</taxon>
        <taxon>Tortricidae</taxon>
        <taxon>Olethreutinae</taxon>
        <taxon>Olethreutini</taxon>
        <taxon>Lobesia</taxon>
    </lineage>
</organism>
<evidence type="ECO:0000256" key="2">
    <source>
        <dbReference type="SAM" id="SignalP"/>
    </source>
</evidence>
<reference evidence="3" key="1">
    <citation type="journal article" date="2018" name="Comp. Biochem. Physiol. Part D Genomics Proteomics">
        <title>Analysis of the grapevine moth Lobesia botrana antennal transcriptome and expression of odorant-binding and chemosensory proteins.</title>
        <authorList>
            <person name="Rojas V."/>
            <person name="Jimenez H."/>
            <person name="Palma-Millanao R."/>
            <person name="Gonzalez-Gonzalez A."/>
            <person name="Machuca J."/>
            <person name="Godoy R."/>
            <person name="Ceballos R."/>
            <person name="Mutis A."/>
            <person name="Venthur H."/>
        </authorList>
    </citation>
    <scope>NUCLEOTIDE SEQUENCE</scope>
</reference>
<protein>
    <submittedName>
        <fullName evidence="3">Odorant-binding protein OBP6.2</fullName>
    </submittedName>
</protein>
<name>A0A345BEQ1_9NEOP</name>
<dbReference type="EMBL" id="MG788207">
    <property type="protein sequence ID" value="AXF48725.1"/>
    <property type="molecule type" value="mRNA"/>
</dbReference>
<feature type="chain" id="PRO_5016880564" evidence="2">
    <location>
        <begin position="22"/>
        <end position="144"/>
    </location>
</feature>
<dbReference type="PANTHER" id="PTHR11857">
    <property type="entry name" value="ODORANT BINDING PROTEIN-RELATED"/>
    <property type="match status" value="1"/>
</dbReference>
<keyword evidence="1 2" id="KW-0732">Signal</keyword>
<dbReference type="AlphaFoldDB" id="A0A345BEQ1"/>
<accession>A0A345BEQ1</accession>
<feature type="signal peptide" evidence="2">
    <location>
        <begin position="1"/>
        <end position="21"/>
    </location>
</feature>
<dbReference type="InterPro" id="IPR036728">
    <property type="entry name" value="PBP_GOBP_sf"/>
</dbReference>
<dbReference type="GO" id="GO:0005615">
    <property type="term" value="C:extracellular space"/>
    <property type="evidence" value="ECO:0007669"/>
    <property type="project" value="TreeGrafter"/>
</dbReference>
<evidence type="ECO:0000313" key="3">
    <source>
        <dbReference type="EMBL" id="AXF48725.1"/>
    </source>
</evidence>
<dbReference type="Pfam" id="PF01395">
    <property type="entry name" value="PBP_GOBP"/>
    <property type="match status" value="1"/>
</dbReference>
<dbReference type="GO" id="GO:0005549">
    <property type="term" value="F:odorant binding"/>
    <property type="evidence" value="ECO:0007669"/>
    <property type="project" value="InterPro"/>
</dbReference>
<dbReference type="Gene3D" id="1.10.238.20">
    <property type="entry name" value="Pheromone/general odorant binding protein domain"/>
    <property type="match status" value="1"/>
</dbReference>
<dbReference type="GO" id="GO:0007608">
    <property type="term" value="P:sensory perception of smell"/>
    <property type="evidence" value="ECO:0007669"/>
    <property type="project" value="TreeGrafter"/>
</dbReference>
<evidence type="ECO:0000256" key="1">
    <source>
        <dbReference type="ARBA" id="ARBA00022729"/>
    </source>
</evidence>
<proteinExistence type="evidence at transcript level"/>
<dbReference type="CDD" id="cd23992">
    <property type="entry name" value="PBP_GOBP"/>
    <property type="match status" value="1"/>
</dbReference>
<dbReference type="SUPFAM" id="SSF47565">
    <property type="entry name" value="Insect pheromone/odorant-binding proteins"/>
    <property type="match status" value="1"/>
</dbReference>
<dbReference type="InterPro" id="IPR006170">
    <property type="entry name" value="PBP/GOBP"/>
</dbReference>